<keyword evidence="6" id="KW-0560">Oxidoreductase</keyword>
<name>A0A2C5X7J8_9HYPO</name>
<evidence type="ECO:0000256" key="4">
    <source>
        <dbReference type="ARBA" id="ARBA00022801"/>
    </source>
</evidence>
<evidence type="ECO:0000256" key="5">
    <source>
        <dbReference type="ARBA" id="ARBA00022857"/>
    </source>
</evidence>
<dbReference type="PANTHER" id="PTHR48099">
    <property type="entry name" value="C-1-TETRAHYDROFOLATE SYNTHASE, CYTOPLASMIC-RELATED"/>
    <property type="match status" value="1"/>
</dbReference>
<comment type="subunit">
    <text evidence="2">Homodimer.</text>
</comment>
<dbReference type="HAMAP" id="MF_01576">
    <property type="entry name" value="THF_DHG_CYH"/>
    <property type="match status" value="1"/>
</dbReference>
<dbReference type="InterPro" id="IPR036291">
    <property type="entry name" value="NAD(P)-bd_dom_sf"/>
</dbReference>
<comment type="pathway">
    <text evidence="1">One-carbon metabolism; tetrahydrofolate interconversion.</text>
</comment>
<dbReference type="CDD" id="cd01080">
    <property type="entry name" value="NAD_bind_m-THF_DH_Cyclohyd"/>
    <property type="match status" value="1"/>
</dbReference>
<dbReference type="GO" id="GO:0005829">
    <property type="term" value="C:cytosol"/>
    <property type="evidence" value="ECO:0007669"/>
    <property type="project" value="TreeGrafter"/>
</dbReference>
<dbReference type="InterPro" id="IPR020630">
    <property type="entry name" value="THF_DH/CycHdrlase_cat_dom"/>
</dbReference>
<dbReference type="InterPro" id="IPR000672">
    <property type="entry name" value="THF_DH/CycHdrlase"/>
</dbReference>
<keyword evidence="11" id="KW-1185">Reference proteome</keyword>
<dbReference type="FunFam" id="3.40.50.10860:FF:000005">
    <property type="entry name" value="C-1-tetrahydrofolate synthase, cytoplasmic, putative"/>
    <property type="match status" value="1"/>
</dbReference>
<dbReference type="SUPFAM" id="SSF51735">
    <property type="entry name" value="NAD(P)-binding Rossmann-fold domains"/>
    <property type="match status" value="1"/>
</dbReference>
<proteinExistence type="inferred from homology"/>
<evidence type="ECO:0000313" key="11">
    <source>
        <dbReference type="Proteomes" id="UP000226192"/>
    </source>
</evidence>
<reference evidence="10 11" key="1">
    <citation type="submission" date="2017-06" db="EMBL/GenBank/DDBJ databases">
        <title>Ant-infecting Ophiocordyceps genomes reveal a high diversity of potential behavioral manipulation genes and a possible major role for enterotoxins.</title>
        <authorList>
            <person name="De Bekker C."/>
            <person name="Evans H.C."/>
            <person name="Brachmann A."/>
            <person name="Hughes D.P."/>
        </authorList>
    </citation>
    <scope>NUCLEOTIDE SEQUENCE [LARGE SCALE GENOMIC DNA]</scope>
    <source>
        <strain evidence="10 11">Map64</strain>
    </source>
</reference>
<keyword evidence="5" id="KW-0521">NADP</keyword>
<evidence type="ECO:0000256" key="3">
    <source>
        <dbReference type="ARBA" id="ARBA00022563"/>
    </source>
</evidence>
<dbReference type="Pfam" id="PF02882">
    <property type="entry name" value="THF_DHG_CYH_C"/>
    <property type="match status" value="1"/>
</dbReference>
<evidence type="ECO:0000256" key="7">
    <source>
        <dbReference type="ARBA" id="ARBA00023268"/>
    </source>
</evidence>
<accession>A0A2C5X7J8</accession>
<dbReference type="STRING" id="1399860.A0A2C5X7J8"/>
<evidence type="ECO:0000256" key="1">
    <source>
        <dbReference type="ARBA" id="ARBA00004777"/>
    </source>
</evidence>
<evidence type="ECO:0000256" key="6">
    <source>
        <dbReference type="ARBA" id="ARBA00023002"/>
    </source>
</evidence>
<dbReference type="AlphaFoldDB" id="A0A2C5X7J8"/>
<organism evidence="10 11">
    <name type="scientific">Ophiocordyceps australis</name>
    <dbReference type="NCBI Taxonomy" id="1399860"/>
    <lineage>
        <taxon>Eukaryota</taxon>
        <taxon>Fungi</taxon>
        <taxon>Dikarya</taxon>
        <taxon>Ascomycota</taxon>
        <taxon>Pezizomycotina</taxon>
        <taxon>Sordariomycetes</taxon>
        <taxon>Hypocreomycetidae</taxon>
        <taxon>Hypocreales</taxon>
        <taxon>Ophiocordycipitaceae</taxon>
        <taxon>Ophiocordyceps</taxon>
    </lineage>
</organism>
<comment type="caution">
    <text evidence="10">The sequence shown here is derived from an EMBL/GenBank/DDBJ whole genome shotgun (WGS) entry which is preliminary data.</text>
</comment>
<evidence type="ECO:0000313" key="10">
    <source>
        <dbReference type="EMBL" id="PHH59799.1"/>
    </source>
</evidence>
<dbReference type="Gene3D" id="3.40.50.720">
    <property type="entry name" value="NAD(P)-binding Rossmann-like Domain"/>
    <property type="match status" value="1"/>
</dbReference>
<keyword evidence="4" id="KW-0378">Hydrolase</keyword>
<feature type="domain" description="Tetrahydrofolate dehydrogenase/cyclohydrolase NAD(P)-binding" evidence="9">
    <location>
        <begin position="143"/>
        <end position="290"/>
    </location>
</feature>
<dbReference type="GO" id="GO:0004477">
    <property type="term" value="F:methenyltetrahydrofolate cyclohydrolase activity"/>
    <property type="evidence" value="ECO:0007669"/>
    <property type="project" value="TreeGrafter"/>
</dbReference>
<dbReference type="PROSITE" id="PS00767">
    <property type="entry name" value="THF_DHG_CYH_2"/>
    <property type="match status" value="1"/>
</dbReference>
<protein>
    <submittedName>
        <fullName evidence="10">Uncharacterized protein</fullName>
    </submittedName>
</protein>
<sequence length="304" mass="32497">MVAQILDGAAIARRVRLGIQSQIADKQASNSRFRPCLQIIQVGHRSDSSTYVRMKLKAAQEAGVHCALVHFEPSVSQPELLDKIAQLNRDVSVHAILVQLPLPPHLSEHTVTAAVALDKDVDGFASSNIGELAKRAGTPLFIPCTPKGVLRLLREARLDLVGKSAVVLGRSNLVGGPISQLLCNADCTVTTCHSKTLALQDHVQRADIVVAAIGKPQFVKGHWLKPGAVVIDVGTNYITDTSRKNNTRLVGDVDFESASQVASIITPVPGGVGPMTVAMLLENVYEATVRSFDTNQASTHSQGE</sequence>
<dbReference type="PANTHER" id="PTHR48099:SF5">
    <property type="entry name" value="C-1-TETRAHYDROFOLATE SYNTHASE, CYTOPLASMIC"/>
    <property type="match status" value="1"/>
</dbReference>
<keyword evidence="3" id="KW-0554">One-carbon metabolism</keyword>
<dbReference type="PRINTS" id="PR00085">
    <property type="entry name" value="THFDHDRGNASE"/>
</dbReference>
<gene>
    <name evidence="10" type="ORF">CDD81_2566</name>
</gene>
<evidence type="ECO:0000259" key="9">
    <source>
        <dbReference type="Pfam" id="PF02882"/>
    </source>
</evidence>
<dbReference type="Proteomes" id="UP000226192">
    <property type="component" value="Unassembled WGS sequence"/>
</dbReference>
<keyword evidence="7" id="KW-0511">Multifunctional enzyme</keyword>
<dbReference type="InterPro" id="IPR046346">
    <property type="entry name" value="Aminoacid_DH-like_N_sf"/>
</dbReference>
<dbReference type="GO" id="GO:0035999">
    <property type="term" value="P:tetrahydrofolate interconversion"/>
    <property type="evidence" value="ECO:0007669"/>
    <property type="project" value="TreeGrafter"/>
</dbReference>
<dbReference type="InterPro" id="IPR020631">
    <property type="entry name" value="THF_DH/CycHdrlase_NAD-bd_dom"/>
</dbReference>
<dbReference type="PROSITE" id="PS00766">
    <property type="entry name" value="THF_DHG_CYH_1"/>
    <property type="match status" value="1"/>
</dbReference>
<dbReference type="EMBL" id="NJET01000181">
    <property type="protein sequence ID" value="PHH59799.1"/>
    <property type="molecule type" value="Genomic_DNA"/>
</dbReference>
<dbReference type="Pfam" id="PF00763">
    <property type="entry name" value="THF_DHG_CYH"/>
    <property type="match status" value="1"/>
</dbReference>
<dbReference type="OrthoDB" id="5126881at2759"/>
<dbReference type="FunFam" id="3.40.50.720:FF:000006">
    <property type="entry name" value="Bifunctional protein FolD"/>
    <property type="match status" value="1"/>
</dbReference>
<dbReference type="InterPro" id="IPR020867">
    <property type="entry name" value="THF_DH/CycHdrlase_CS"/>
</dbReference>
<dbReference type="SUPFAM" id="SSF53223">
    <property type="entry name" value="Aminoacid dehydrogenase-like, N-terminal domain"/>
    <property type="match status" value="1"/>
</dbReference>
<feature type="domain" description="Tetrahydrofolate dehydrogenase/cyclohydrolase catalytic" evidence="8">
    <location>
        <begin position="6"/>
        <end position="122"/>
    </location>
</feature>
<evidence type="ECO:0000256" key="2">
    <source>
        <dbReference type="ARBA" id="ARBA00011738"/>
    </source>
</evidence>
<dbReference type="GO" id="GO:0004488">
    <property type="term" value="F:methylenetetrahydrofolate dehydrogenase (NADP+) activity"/>
    <property type="evidence" value="ECO:0007669"/>
    <property type="project" value="InterPro"/>
</dbReference>
<evidence type="ECO:0000259" key="8">
    <source>
        <dbReference type="Pfam" id="PF00763"/>
    </source>
</evidence>
<dbReference type="Gene3D" id="3.40.50.10860">
    <property type="entry name" value="Leucine Dehydrogenase, chain A, domain 1"/>
    <property type="match status" value="1"/>
</dbReference>